<dbReference type="InterPro" id="IPR001387">
    <property type="entry name" value="Cro/C1-type_HTH"/>
</dbReference>
<protein>
    <submittedName>
        <fullName evidence="3">XRE family transcriptional regulator</fullName>
    </submittedName>
</protein>
<evidence type="ECO:0000313" key="4">
    <source>
        <dbReference type="Proteomes" id="UP000272464"/>
    </source>
</evidence>
<dbReference type="GO" id="GO:0003677">
    <property type="term" value="F:DNA binding"/>
    <property type="evidence" value="ECO:0007669"/>
    <property type="project" value="UniProtKB-KW"/>
</dbReference>
<evidence type="ECO:0000313" key="3">
    <source>
        <dbReference type="EMBL" id="RUT36345.1"/>
    </source>
</evidence>
<dbReference type="SUPFAM" id="SSF47413">
    <property type="entry name" value="lambda repressor-like DNA-binding domains"/>
    <property type="match status" value="1"/>
</dbReference>
<organism evidence="3 4">
    <name type="scientific">Paenibacillus zeisoli</name>
    <dbReference type="NCBI Taxonomy" id="2496267"/>
    <lineage>
        <taxon>Bacteria</taxon>
        <taxon>Bacillati</taxon>
        <taxon>Bacillota</taxon>
        <taxon>Bacilli</taxon>
        <taxon>Bacillales</taxon>
        <taxon>Paenibacillaceae</taxon>
        <taxon>Paenibacillus</taxon>
    </lineage>
</organism>
<dbReference type="Pfam" id="PF01381">
    <property type="entry name" value="HTH_3"/>
    <property type="match status" value="1"/>
</dbReference>
<dbReference type="EMBL" id="RZNX01000001">
    <property type="protein sequence ID" value="RUT36345.1"/>
    <property type="molecule type" value="Genomic_DNA"/>
</dbReference>
<comment type="caution">
    <text evidence="3">The sequence shown here is derived from an EMBL/GenBank/DDBJ whole genome shotgun (WGS) entry which is preliminary data.</text>
</comment>
<dbReference type="PANTHER" id="PTHR46558:SF14">
    <property type="entry name" value="HTH-TYPE TRANSCRIPTIONAL REGULATOR ANSR"/>
    <property type="match status" value="1"/>
</dbReference>
<dbReference type="RefSeq" id="WP_127198038.1">
    <property type="nucleotide sequence ID" value="NZ_RZNX01000001.1"/>
</dbReference>
<proteinExistence type="predicted"/>
<dbReference type="OrthoDB" id="1863321at2"/>
<accession>A0A3S1BX03</accession>
<dbReference type="Proteomes" id="UP000272464">
    <property type="component" value="Unassembled WGS sequence"/>
</dbReference>
<keyword evidence="1" id="KW-0238">DNA-binding</keyword>
<dbReference type="PROSITE" id="PS50943">
    <property type="entry name" value="HTH_CROC1"/>
    <property type="match status" value="1"/>
</dbReference>
<reference evidence="3 4" key="1">
    <citation type="submission" date="2018-12" db="EMBL/GenBank/DDBJ databases">
        <authorList>
            <person name="Sun L."/>
            <person name="Chen Z."/>
        </authorList>
    </citation>
    <scope>NUCLEOTIDE SEQUENCE [LARGE SCALE GENOMIC DNA]</scope>
    <source>
        <strain evidence="3 4">3-5-3</strain>
    </source>
</reference>
<feature type="domain" description="HTH cro/C1-type" evidence="2">
    <location>
        <begin position="6"/>
        <end position="60"/>
    </location>
</feature>
<dbReference type="SMART" id="SM00530">
    <property type="entry name" value="HTH_XRE"/>
    <property type="match status" value="1"/>
</dbReference>
<sequence length="109" mass="12418">MFTERLTKLRLSKSLTHQDMADKLGMTRQGYGYYESGKRTVDSETLAALADILEVDTDYLLGRTSQPKSLQDETGIAFYGGPDQYSQDEIEVMEAALKAYREQKKKLLR</sequence>
<gene>
    <name evidence="3" type="ORF">EJP77_05005</name>
</gene>
<dbReference type="CDD" id="cd00093">
    <property type="entry name" value="HTH_XRE"/>
    <property type="match status" value="1"/>
</dbReference>
<dbReference type="Gene3D" id="1.10.260.40">
    <property type="entry name" value="lambda repressor-like DNA-binding domains"/>
    <property type="match status" value="1"/>
</dbReference>
<dbReference type="InterPro" id="IPR010982">
    <property type="entry name" value="Lambda_DNA-bd_dom_sf"/>
</dbReference>
<evidence type="ECO:0000256" key="1">
    <source>
        <dbReference type="ARBA" id="ARBA00023125"/>
    </source>
</evidence>
<evidence type="ECO:0000259" key="2">
    <source>
        <dbReference type="PROSITE" id="PS50943"/>
    </source>
</evidence>
<dbReference type="PANTHER" id="PTHR46558">
    <property type="entry name" value="TRACRIPTIONAL REGULATORY PROTEIN-RELATED-RELATED"/>
    <property type="match status" value="1"/>
</dbReference>
<keyword evidence="4" id="KW-1185">Reference proteome</keyword>
<dbReference type="AlphaFoldDB" id="A0A3S1BX03"/>
<name>A0A3S1BX03_9BACL</name>